<feature type="transmembrane region" description="Helical" evidence="1">
    <location>
        <begin position="264"/>
        <end position="284"/>
    </location>
</feature>
<feature type="transmembrane region" description="Helical" evidence="1">
    <location>
        <begin position="330"/>
        <end position="348"/>
    </location>
</feature>
<dbReference type="Pfam" id="PF01757">
    <property type="entry name" value="Acyl_transf_3"/>
    <property type="match status" value="1"/>
</dbReference>
<feature type="transmembrane region" description="Helical" evidence="1">
    <location>
        <begin position="290"/>
        <end position="310"/>
    </location>
</feature>
<feature type="transmembrane region" description="Helical" evidence="1">
    <location>
        <begin position="101"/>
        <end position="122"/>
    </location>
</feature>
<name>A0ABS5FW03_9BRAD</name>
<feature type="transmembrane region" description="Helical" evidence="1">
    <location>
        <begin position="236"/>
        <end position="252"/>
    </location>
</feature>
<keyword evidence="3" id="KW-0808">Transferase</keyword>
<feature type="transmembrane region" description="Helical" evidence="1">
    <location>
        <begin position="71"/>
        <end position="89"/>
    </location>
</feature>
<dbReference type="EMBL" id="JAFCJH010000065">
    <property type="protein sequence ID" value="MBR0800906.1"/>
    <property type="molecule type" value="Genomic_DNA"/>
</dbReference>
<evidence type="ECO:0000313" key="3">
    <source>
        <dbReference type="EMBL" id="MBR0800906.1"/>
    </source>
</evidence>
<keyword evidence="3" id="KW-0012">Acyltransferase</keyword>
<dbReference type="RefSeq" id="WP_212495121.1">
    <property type="nucleotide sequence ID" value="NZ_JAFCJH010000065.1"/>
</dbReference>
<feature type="transmembrane region" description="Helical" evidence="1">
    <location>
        <begin position="354"/>
        <end position="376"/>
    </location>
</feature>
<gene>
    <name evidence="3" type="ORF">JQ615_36645</name>
</gene>
<feature type="domain" description="Acyltransferase 3" evidence="2">
    <location>
        <begin position="25"/>
        <end position="373"/>
    </location>
</feature>
<feature type="transmembrane region" description="Helical" evidence="1">
    <location>
        <begin position="195"/>
        <end position="216"/>
    </location>
</feature>
<organism evidence="3 4">
    <name type="scientific">Bradyrhizobium jicamae</name>
    <dbReference type="NCBI Taxonomy" id="280332"/>
    <lineage>
        <taxon>Bacteria</taxon>
        <taxon>Pseudomonadati</taxon>
        <taxon>Pseudomonadota</taxon>
        <taxon>Alphaproteobacteria</taxon>
        <taxon>Hyphomicrobiales</taxon>
        <taxon>Nitrobacteraceae</taxon>
        <taxon>Bradyrhizobium</taxon>
    </lineage>
</organism>
<protein>
    <submittedName>
        <fullName evidence="3">Acyltransferase family protein</fullName>
    </submittedName>
</protein>
<reference evidence="4" key="1">
    <citation type="journal article" date="2021" name="ISME J.">
        <title>Evolutionary origin and ecological implication of a unique nif island in free-living Bradyrhizobium lineages.</title>
        <authorList>
            <person name="Tao J."/>
        </authorList>
    </citation>
    <scope>NUCLEOTIDE SEQUENCE [LARGE SCALE GENOMIC DNA]</scope>
    <source>
        <strain evidence="4">SZCCT0434</strain>
    </source>
</reference>
<keyword evidence="1" id="KW-0812">Transmembrane</keyword>
<accession>A0ABS5FW03</accession>
<keyword evidence="1" id="KW-1133">Transmembrane helix</keyword>
<evidence type="ECO:0000259" key="2">
    <source>
        <dbReference type="Pfam" id="PF01757"/>
    </source>
</evidence>
<evidence type="ECO:0000256" key="1">
    <source>
        <dbReference type="SAM" id="Phobius"/>
    </source>
</evidence>
<feature type="transmembrane region" description="Helical" evidence="1">
    <location>
        <begin position="168"/>
        <end position="188"/>
    </location>
</feature>
<proteinExistence type="predicted"/>
<dbReference type="InterPro" id="IPR050623">
    <property type="entry name" value="Glucan_succinyl_AcylTrfase"/>
</dbReference>
<comment type="caution">
    <text evidence="3">The sequence shown here is derived from an EMBL/GenBank/DDBJ whole genome shotgun (WGS) entry which is preliminary data.</text>
</comment>
<dbReference type="Proteomes" id="UP001315278">
    <property type="component" value="Unassembled WGS sequence"/>
</dbReference>
<dbReference type="PANTHER" id="PTHR36927:SF3">
    <property type="entry name" value="GLUCANS BIOSYNTHESIS PROTEIN C"/>
    <property type="match status" value="1"/>
</dbReference>
<keyword evidence="1" id="KW-0472">Membrane</keyword>
<dbReference type="PANTHER" id="PTHR36927">
    <property type="entry name" value="BLR4337 PROTEIN"/>
    <property type="match status" value="1"/>
</dbReference>
<dbReference type="InterPro" id="IPR002656">
    <property type="entry name" value="Acyl_transf_3_dom"/>
</dbReference>
<dbReference type="GO" id="GO:0016746">
    <property type="term" value="F:acyltransferase activity"/>
    <property type="evidence" value="ECO:0007669"/>
    <property type="project" value="UniProtKB-KW"/>
</dbReference>
<keyword evidence="4" id="KW-1185">Reference proteome</keyword>
<feature type="transmembrane region" description="Helical" evidence="1">
    <location>
        <begin position="28"/>
        <end position="51"/>
    </location>
</feature>
<sequence>MTDISQTADIGPDRAPRDREVRRVDLDWVRIAAFGLLIFYHVGMLYVSWGFHIKSVHRITALEPLMLVLNPWRLALLFLVSGVATRFMLQKYRLPPLLRARSVRLLIPLVFGMLAIVPVQSYDQIVEALGYPAGFVDFYLRHYLAFGKEFCPNPCIVLPTWNHLWFVVYLWIYTMAFGAALLALPGLLGWIERGLAIAFAGVRIVVLPALLFAAYRVFLYPAFPMTHALFGDWYDHAQYATVFLLGFGLARAETVWDSIERQRWLALALATAVFASFLVLISMGRGIPKVYVGVAYGCYQWFCIVAVLGFARRWLTADSAARRYLTDAIFPYYIVHQTAIIMIAHALHGYDLPAWLEASVVIAGTAASCAVTYEVVRRVNILRPLFGLKMMTSRPALLQARSQAAE</sequence>
<evidence type="ECO:0000313" key="4">
    <source>
        <dbReference type="Proteomes" id="UP001315278"/>
    </source>
</evidence>